<keyword evidence="4" id="KW-0862">Zinc</keyword>
<name>A0ABV3FFN4_9NOCA</name>
<accession>A0ABV3FFN4</accession>
<comment type="similarity">
    <text evidence="5">Belongs to the creatininase superfamily.</text>
</comment>
<evidence type="ECO:0000256" key="5">
    <source>
        <dbReference type="ARBA" id="ARBA00024029"/>
    </source>
</evidence>
<organism evidence="6 7">
    <name type="scientific">Nocardia fusca</name>
    <dbReference type="NCBI Taxonomy" id="941183"/>
    <lineage>
        <taxon>Bacteria</taxon>
        <taxon>Bacillati</taxon>
        <taxon>Actinomycetota</taxon>
        <taxon>Actinomycetes</taxon>
        <taxon>Mycobacteriales</taxon>
        <taxon>Nocardiaceae</taxon>
        <taxon>Nocardia</taxon>
    </lineage>
</organism>
<protein>
    <submittedName>
        <fullName evidence="6">Creatininase family protein</fullName>
    </submittedName>
</protein>
<proteinExistence type="inferred from homology"/>
<keyword evidence="7" id="KW-1185">Reference proteome</keyword>
<comment type="caution">
    <text evidence="6">The sequence shown here is derived from an EMBL/GenBank/DDBJ whole genome shotgun (WGS) entry which is preliminary data.</text>
</comment>
<dbReference type="RefSeq" id="WP_357984479.1">
    <property type="nucleotide sequence ID" value="NZ_JBFAIH010000019.1"/>
</dbReference>
<dbReference type="InterPro" id="IPR024087">
    <property type="entry name" value="Creatininase-like_sf"/>
</dbReference>
<comment type="cofactor">
    <cofactor evidence="1">
        <name>Zn(2+)</name>
        <dbReference type="ChEBI" id="CHEBI:29105"/>
    </cofactor>
</comment>
<dbReference type="PANTHER" id="PTHR35005">
    <property type="entry name" value="3-DEHYDRO-SCYLLO-INOSOSE HYDROLASE"/>
    <property type="match status" value="1"/>
</dbReference>
<evidence type="ECO:0000313" key="7">
    <source>
        <dbReference type="Proteomes" id="UP001551658"/>
    </source>
</evidence>
<dbReference type="SUPFAM" id="SSF102215">
    <property type="entry name" value="Creatininase"/>
    <property type="match status" value="1"/>
</dbReference>
<dbReference type="Proteomes" id="UP001551658">
    <property type="component" value="Unassembled WGS sequence"/>
</dbReference>
<keyword evidence="3" id="KW-0378">Hydrolase</keyword>
<gene>
    <name evidence="6" type="ORF">AB0H72_27570</name>
</gene>
<dbReference type="InterPro" id="IPR003785">
    <property type="entry name" value="Creatininase/forma_Hydrolase"/>
</dbReference>
<evidence type="ECO:0000256" key="1">
    <source>
        <dbReference type="ARBA" id="ARBA00001947"/>
    </source>
</evidence>
<dbReference type="Pfam" id="PF02633">
    <property type="entry name" value="Creatininase"/>
    <property type="match status" value="1"/>
</dbReference>
<dbReference type="EMBL" id="JBFAIH010000019">
    <property type="protein sequence ID" value="MEV0366460.1"/>
    <property type="molecule type" value="Genomic_DNA"/>
</dbReference>
<evidence type="ECO:0000256" key="3">
    <source>
        <dbReference type="ARBA" id="ARBA00022801"/>
    </source>
</evidence>
<dbReference type="Gene3D" id="3.40.50.10310">
    <property type="entry name" value="Creatininase"/>
    <property type="match status" value="1"/>
</dbReference>
<dbReference type="PANTHER" id="PTHR35005:SF1">
    <property type="entry name" value="2-AMINO-5-FORMYLAMINO-6-RIBOSYLAMINOPYRIMIDIN-4(3H)-ONE 5'-MONOPHOSPHATE DEFORMYLASE"/>
    <property type="match status" value="1"/>
</dbReference>
<sequence length="263" mass="27925">MRDVPAAPGLGSVGEVGIENMTSAEIGSAITGGFRTAILPLAAIEQHGRHLPLSMDADHADELAVRIARGLGNALVLPTIRVGYSPHHLNFPGTLSLRASTLEALCVDYGSHLARYGFERVVLFSGHIGNYPVMREFEARLAQQLAPLSVIVFTDSDAILELWRDCAEDIAHLGSRVGGHADIAETSVMLAVHPERVRTEQFARGYTGIVDHELLQRAFGEGIDSVSSNGILGDPAGACVDIGHACLEAVTSLIIGYARSRGA</sequence>
<reference evidence="6 7" key="1">
    <citation type="submission" date="2024-06" db="EMBL/GenBank/DDBJ databases">
        <title>The Natural Products Discovery Center: Release of the First 8490 Sequenced Strains for Exploring Actinobacteria Biosynthetic Diversity.</title>
        <authorList>
            <person name="Kalkreuter E."/>
            <person name="Kautsar S.A."/>
            <person name="Yang D."/>
            <person name="Bader C.D."/>
            <person name="Teijaro C.N."/>
            <person name="Fluegel L."/>
            <person name="Davis C.M."/>
            <person name="Simpson J.R."/>
            <person name="Lauterbach L."/>
            <person name="Steele A.D."/>
            <person name="Gui C."/>
            <person name="Meng S."/>
            <person name="Li G."/>
            <person name="Viehrig K."/>
            <person name="Ye F."/>
            <person name="Su P."/>
            <person name="Kiefer A.F."/>
            <person name="Nichols A."/>
            <person name="Cepeda A.J."/>
            <person name="Yan W."/>
            <person name="Fan B."/>
            <person name="Jiang Y."/>
            <person name="Adhikari A."/>
            <person name="Zheng C.-J."/>
            <person name="Schuster L."/>
            <person name="Cowan T.M."/>
            <person name="Smanski M.J."/>
            <person name="Chevrette M.G."/>
            <person name="De Carvalho L.P.S."/>
            <person name="Shen B."/>
        </authorList>
    </citation>
    <scope>NUCLEOTIDE SEQUENCE [LARGE SCALE GENOMIC DNA]</scope>
    <source>
        <strain evidence="6 7">NPDC050671</strain>
    </source>
</reference>
<evidence type="ECO:0000256" key="2">
    <source>
        <dbReference type="ARBA" id="ARBA00022723"/>
    </source>
</evidence>
<keyword evidence="2" id="KW-0479">Metal-binding</keyword>
<evidence type="ECO:0000313" key="6">
    <source>
        <dbReference type="EMBL" id="MEV0366460.1"/>
    </source>
</evidence>
<evidence type="ECO:0000256" key="4">
    <source>
        <dbReference type="ARBA" id="ARBA00022833"/>
    </source>
</evidence>